<keyword evidence="2 5" id="KW-0812">Transmembrane</keyword>
<comment type="subcellular location">
    <subcellularLocation>
        <location evidence="1">Membrane</location>
    </subcellularLocation>
</comment>
<dbReference type="Gene3D" id="1.20.1070.10">
    <property type="entry name" value="Rhodopsin 7-helix transmembrane proteins"/>
    <property type="match status" value="1"/>
</dbReference>
<dbReference type="GO" id="GO:0016020">
    <property type="term" value="C:membrane"/>
    <property type="evidence" value="ECO:0007669"/>
    <property type="project" value="UniProtKB-SubCell"/>
</dbReference>
<evidence type="ECO:0000256" key="1">
    <source>
        <dbReference type="ARBA" id="ARBA00004370"/>
    </source>
</evidence>
<sequence length="96" mass="10409">MSRGVAFGGLSGPKLKDWEILVDDCSRTKSHNHSHHHTDGTTGTLVEFFPVVAIPLLICLSTVGNGLNIIVLFRYCRSGAKRVFLLALAVSDTVVM</sequence>
<keyword evidence="8" id="KW-1185">Reference proteome</keyword>
<keyword evidence="3 5" id="KW-1133">Transmembrane helix</keyword>
<protein>
    <recommendedName>
        <fullName evidence="6">G-protein coupled receptors family 1 profile domain-containing protein</fullName>
    </recommendedName>
</protein>
<dbReference type="EMBL" id="BDGG01000011">
    <property type="protein sequence ID" value="GAV04954.1"/>
    <property type="molecule type" value="Genomic_DNA"/>
</dbReference>
<feature type="transmembrane region" description="Helical" evidence="5">
    <location>
        <begin position="48"/>
        <end position="73"/>
    </location>
</feature>
<evidence type="ECO:0000256" key="3">
    <source>
        <dbReference type="ARBA" id="ARBA00022989"/>
    </source>
</evidence>
<accession>A0A1D1W0V3</accession>
<gene>
    <name evidence="7" type="primary">RvY_15152-1</name>
    <name evidence="7" type="synonym">RvY_15152.1</name>
    <name evidence="7" type="ORF">RvY_15152</name>
</gene>
<dbReference type="InterPro" id="IPR017452">
    <property type="entry name" value="GPCR_Rhodpsn_7TM"/>
</dbReference>
<reference evidence="7 8" key="1">
    <citation type="journal article" date="2016" name="Nat. Commun.">
        <title>Extremotolerant tardigrade genome and improved radiotolerance of human cultured cells by tardigrade-unique protein.</title>
        <authorList>
            <person name="Hashimoto T."/>
            <person name="Horikawa D.D."/>
            <person name="Saito Y."/>
            <person name="Kuwahara H."/>
            <person name="Kozuka-Hata H."/>
            <person name="Shin-I T."/>
            <person name="Minakuchi Y."/>
            <person name="Ohishi K."/>
            <person name="Motoyama A."/>
            <person name="Aizu T."/>
            <person name="Enomoto A."/>
            <person name="Kondo K."/>
            <person name="Tanaka S."/>
            <person name="Hara Y."/>
            <person name="Koshikawa S."/>
            <person name="Sagara H."/>
            <person name="Miura T."/>
            <person name="Yokobori S."/>
            <person name="Miyagawa K."/>
            <person name="Suzuki Y."/>
            <person name="Kubo T."/>
            <person name="Oyama M."/>
            <person name="Kohara Y."/>
            <person name="Fujiyama A."/>
            <person name="Arakawa K."/>
            <person name="Katayama T."/>
            <person name="Toyoda A."/>
            <person name="Kunieda T."/>
        </authorList>
    </citation>
    <scope>NUCLEOTIDE SEQUENCE [LARGE SCALE GENOMIC DNA]</scope>
    <source>
        <strain evidence="7 8">YOKOZUNA-1</strain>
    </source>
</reference>
<proteinExistence type="predicted"/>
<organism evidence="7 8">
    <name type="scientific">Ramazzottius varieornatus</name>
    <name type="common">Water bear</name>
    <name type="synonym">Tardigrade</name>
    <dbReference type="NCBI Taxonomy" id="947166"/>
    <lineage>
        <taxon>Eukaryota</taxon>
        <taxon>Metazoa</taxon>
        <taxon>Ecdysozoa</taxon>
        <taxon>Tardigrada</taxon>
        <taxon>Eutardigrada</taxon>
        <taxon>Parachela</taxon>
        <taxon>Hypsibioidea</taxon>
        <taxon>Ramazzottiidae</taxon>
        <taxon>Ramazzottius</taxon>
    </lineage>
</organism>
<evidence type="ECO:0000313" key="7">
    <source>
        <dbReference type="EMBL" id="GAV04954.1"/>
    </source>
</evidence>
<evidence type="ECO:0000256" key="5">
    <source>
        <dbReference type="SAM" id="Phobius"/>
    </source>
</evidence>
<evidence type="ECO:0000256" key="2">
    <source>
        <dbReference type="ARBA" id="ARBA00022692"/>
    </source>
</evidence>
<dbReference type="Proteomes" id="UP000186922">
    <property type="component" value="Unassembled WGS sequence"/>
</dbReference>
<feature type="domain" description="G-protein coupled receptors family 1 profile" evidence="6">
    <location>
        <begin position="64"/>
        <end position="96"/>
    </location>
</feature>
<dbReference type="PROSITE" id="PS50262">
    <property type="entry name" value="G_PROTEIN_RECEP_F1_2"/>
    <property type="match status" value="1"/>
</dbReference>
<name>A0A1D1W0V3_RAMVA</name>
<evidence type="ECO:0000313" key="8">
    <source>
        <dbReference type="Proteomes" id="UP000186922"/>
    </source>
</evidence>
<keyword evidence="4 5" id="KW-0472">Membrane</keyword>
<evidence type="ECO:0000259" key="6">
    <source>
        <dbReference type="PROSITE" id="PS50262"/>
    </source>
</evidence>
<evidence type="ECO:0000256" key="4">
    <source>
        <dbReference type="ARBA" id="ARBA00023136"/>
    </source>
</evidence>
<comment type="caution">
    <text evidence="7">The sequence shown here is derived from an EMBL/GenBank/DDBJ whole genome shotgun (WGS) entry which is preliminary data.</text>
</comment>
<dbReference type="AlphaFoldDB" id="A0A1D1W0V3"/>